<organism evidence="2 3">
    <name type="scientific">Pristionchus fissidentatus</name>
    <dbReference type="NCBI Taxonomy" id="1538716"/>
    <lineage>
        <taxon>Eukaryota</taxon>
        <taxon>Metazoa</taxon>
        <taxon>Ecdysozoa</taxon>
        <taxon>Nematoda</taxon>
        <taxon>Chromadorea</taxon>
        <taxon>Rhabditida</taxon>
        <taxon>Rhabditina</taxon>
        <taxon>Diplogasteromorpha</taxon>
        <taxon>Diplogasteroidea</taxon>
        <taxon>Neodiplogasteridae</taxon>
        <taxon>Pristionchus</taxon>
    </lineage>
</organism>
<feature type="chain" id="PRO_5043551639" description="Lipase" evidence="1">
    <location>
        <begin position="21"/>
        <end position="301"/>
    </location>
</feature>
<sequence length="301" mass="33260">TMLPVLTFLIGQSLFLLSSAYFTPDFTHWLDVHNGKSARQWLERGDLHNNGSFGGRYSSNEKIHRNAVVFVHGVSWTAGSMMKGMTDYYKTRGYTNAELYGTTYDNPSNDPGRWMKYTMKCEHVKRIRSLISAVHDYTKRRVDVVAFSLGVPISRKAILGGKCVDSGFQLGKRFTSKIGTFVGVAGPNKGVAPVVGGTPFALCALSPFLPVCNPVDGLFSGMCPTKSKFLNDINRHKRYEGRRIFTIGSKKDEVVGHKICGEVTTRIAGQNGEKISASRKHDNSFFHSADTQIAMLAGQSF</sequence>
<dbReference type="AlphaFoldDB" id="A0AAV5VES0"/>
<dbReference type="GO" id="GO:0016042">
    <property type="term" value="P:lipid catabolic process"/>
    <property type="evidence" value="ECO:0007669"/>
    <property type="project" value="InterPro"/>
</dbReference>
<dbReference type="PANTHER" id="PTHR32015:SF5">
    <property type="entry name" value="LIPASE RELATED"/>
    <property type="match status" value="1"/>
</dbReference>
<evidence type="ECO:0000313" key="2">
    <source>
        <dbReference type="EMBL" id="GMT18181.1"/>
    </source>
</evidence>
<keyword evidence="1" id="KW-0732">Signal</keyword>
<dbReference type="SUPFAM" id="SSF53474">
    <property type="entry name" value="alpha/beta-Hydrolases"/>
    <property type="match status" value="1"/>
</dbReference>
<evidence type="ECO:0008006" key="4">
    <source>
        <dbReference type="Google" id="ProtNLM"/>
    </source>
</evidence>
<feature type="signal peptide" evidence="1">
    <location>
        <begin position="1"/>
        <end position="20"/>
    </location>
</feature>
<accession>A0AAV5VES0</accession>
<gene>
    <name evidence="2" type="ORF">PFISCL1PPCAC_9478</name>
</gene>
<dbReference type="Gene3D" id="3.40.50.1820">
    <property type="entry name" value="alpha/beta hydrolase"/>
    <property type="match status" value="1"/>
</dbReference>
<dbReference type="InterPro" id="IPR029058">
    <property type="entry name" value="AB_hydrolase_fold"/>
</dbReference>
<dbReference type="Proteomes" id="UP001432322">
    <property type="component" value="Unassembled WGS sequence"/>
</dbReference>
<dbReference type="GO" id="GO:0016298">
    <property type="term" value="F:lipase activity"/>
    <property type="evidence" value="ECO:0007669"/>
    <property type="project" value="TreeGrafter"/>
</dbReference>
<protein>
    <recommendedName>
        <fullName evidence="4">Lipase</fullName>
    </recommendedName>
</protein>
<evidence type="ECO:0000256" key="1">
    <source>
        <dbReference type="SAM" id="SignalP"/>
    </source>
</evidence>
<dbReference type="Pfam" id="PF01674">
    <property type="entry name" value="Lipase_2"/>
    <property type="match status" value="1"/>
</dbReference>
<dbReference type="EMBL" id="BTSY01000003">
    <property type="protein sequence ID" value="GMT18181.1"/>
    <property type="molecule type" value="Genomic_DNA"/>
</dbReference>
<name>A0AAV5VES0_9BILA</name>
<comment type="caution">
    <text evidence="2">The sequence shown here is derived from an EMBL/GenBank/DDBJ whole genome shotgun (WGS) entry which is preliminary data.</text>
</comment>
<evidence type="ECO:0000313" key="3">
    <source>
        <dbReference type="Proteomes" id="UP001432322"/>
    </source>
</evidence>
<dbReference type="PANTHER" id="PTHR32015">
    <property type="entry name" value="FASTING INDUCED LIPASE"/>
    <property type="match status" value="1"/>
</dbReference>
<feature type="non-terminal residue" evidence="2">
    <location>
        <position position="1"/>
    </location>
</feature>
<proteinExistence type="predicted"/>
<keyword evidence="3" id="KW-1185">Reference proteome</keyword>
<reference evidence="2" key="1">
    <citation type="submission" date="2023-10" db="EMBL/GenBank/DDBJ databases">
        <title>Genome assembly of Pristionchus species.</title>
        <authorList>
            <person name="Yoshida K."/>
            <person name="Sommer R.J."/>
        </authorList>
    </citation>
    <scope>NUCLEOTIDE SEQUENCE</scope>
    <source>
        <strain evidence="2">RS5133</strain>
    </source>
</reference>
<dbReference type="InterPro" id="IPR002918">
    <property type="entry name" value="Lipase_EstA/Esterase_EstB"/>
</dbReference>